<dbReference type="RefSeq" id="WP_262842004.1">
    <property type="nucleotide sequence ID" value="NZ_JANZYP010000008.1"/>
</dbReference>
<proteinExistence type="predicted"/>
<reference evidence="2" key="1">
    <citation type="journal article" date="2019" name="Int. J. Syst. Evol. Microbiol.">
        <title>The Global Catalogue of Microorganisms (GCM) 10K type strain sequencing project: providing services to taxonomists for standard genome sequencing and annotation.</title>
        <authorList>
            <consortium name="The Broad Institute Genomics Platform"/>
            <consortium name="The Broad Institute Genome Sequencing Center for Infectious Disease"/>
            <person name="Wu L."/>
            <person name="Ma J."/>
        </authorList>
    </citation>
    <scope>NUCLEOTIDE SEQUENCE [LARGE SCALE GENOMIC DNA]</scope>
    <source>
        <strain evidence="2">CCUG 49560</strain>
    </source>
</reference>
<evidence type="ECO:0000313" key="2">
    <source>
        <dbReference type="Proteomes" id="UP001595891"/>
    </source>
</evidence>
<dbReference type="Proteomes" id="UP001595891">
    <property type="component" value="Unassembled WGS sequence"/>
</dbReference>
<organism evidence="1 2">
    <name type="scientific">Sphaerisporangium corydalis</name>
    <dbReference type="NCBI Taxonomy" id="1441875"/>
    <lineage>
        <taxon>Bacteria</taxon>
        <taxon>Bacillati</taxon>
        <taxon>Actinomycetota</taxon>
        <taxon>Actinomycetes</taxon>
        <taxon>Streptosporangiales</taxon>
        <taxon>Streptosporangiaceae</taxon>
        <taxon>Sphaerisporangium</taxon>
    </lineage>
</organism>
<keyword evidence="2" id="KW-1185">Reference proteome</keyword>
<accession>A0ABV9EDM2</accession>
<protein>
    <submittedName>
        <fullName evidence="1">Uncharacterized protein</fullName>
    </submittedName>
</protein>
<gene>
    <name evidence="1" type="ORF">ACFO8L_15240</name>
</gene>
<evidence type="ECO:0000313" key="1">
    <source>
        <dbReference type="EMBL" id="MFC4587448.1"/>
    </source>
</evidence>
<comment type="caution">
    <text evidence="1">The sequence shown here is derived from an EMBL/GenBank/DDBJ whole genome shotgun (WGS) entry which is preliminary data.</text>
</comment>
<sequence>MSSISAGVSAHASATVATAAVVTMVRTHWAARRVTSPVRPHIARCSARLWSTVRGRSWPPSRA</sequence>
<dbReference type="EMBL" id="JBHSFN010000008">
    <property type="protein sequence ID" value="MFC4587448.1"/>
    <property type="molecule type" value="Genomic_DNA"/>
</dbReference>
<name>A0ABV9EDM2_9ACTN</name>